<dbReference type="InterPro" id="IPR051401">
    <property type="entry name" value="GtrA_CellWall_Glycosyl"/>
</dbReference>
<sequence>MERLKRLAERVWFGIAQYALKFGVVGLIGFGIDIALFNLLRLGVFGHDHALQSPIGAKAVSVSVAIVFNWIGNRYWTFREHRRKNFVLELVEYVVVSLGGMGIALLCLYISHYVLGYDTLLADNIASNVIGLGLGTLFRFALYRYWVYGHHRKDGLASAARVEEAQRTIFEEPPSRTGTVREPTDRPSLG</sequence>
<dbReference type="RefSeq" id="WP_064295185.1">
    <property type="nucleotide sequence ID" value="NZ_FXAP01000005.1"/>
</dbReference>
<evidence type="ECO:0000256" key="7">
    <source>
        <dbReference type="SAM" id="Phobius"/>
    </source>
</evidence>
<evidence type="ECO:0000256" key="2">
    <source>
        <dbReference type="ARBA" id="ARBA00009399"/>
    </source>
</evidence>
<feature type="transmembrane region" description="Helical" evidence="7">
    <location>
        <begin position="93"/>
        <end position="113"/>
    </location>
</feature>
<reference evidence="9 10" key="1">
    <citation type="submission" date="2018-11" db="EMBL/GenBank/DDBJ databases">
        <title>Sequencing the genomes of 1000 actinobacteria strains.</title>
        <authorList>
            <person name="Klenk H.-P."/>
        </authorList>
    </citation>
    <scope>NUCLEOTIDE SEQUENCE [LARGE SCALE GENOMIC DNA]</scope>
    <source>
        <strain evidence="9 10">DSM 14012</strain>
    </source>
</reference>
<evidence type="ECO:0000256" key="1">
    <source>
        <dbReference type="ARBA" id="ARBA00004141"/>
    </source>
</evidence>
<feature type="transmembrane region" description="Helical" evidence="7">
    <location>
        <begin position="55"/>
        <end position="72"/>
    </location>
</feature>
<evidence type="ECO:0000313" key="10">
    <source>
        <dbReference type="Proteomes" id="UP000266915"/>
    </source>
</evidence>
<comment type="caution">
    <text evidence="9">The sequence shown here is derived from an EMBL/GenBank/DDBJ whole genome shotgun (WGS) entry which is preliminary data.</text>
</comment>
<evidence type="ECO:0000259" key="8">
    <source>
        <dbReference type="Pfam" id="PF04138"/>
    </source>
</evidence>
<dbReference type="InterPro" id="IPR007267">
    <property type="entry name" value="GtrA_DPMS_TM"/>
</dbReference>
<gene>
    <name evidence="9" type="ORF">EDD42_2544</name>
</gene>
<dbReference type="PANTHER" id="PTHR38459:SF1">
    <property type="entry name" value="PROPHAGE BACTOPRENOL-LINKED GLUCOSE TRANSLOCASE HOMOLOG"/>
    <property type="match status" value="1"/>
</dbReference>
<evidence type="ECO:0000256" key="5">
    <source>
        <dbReference type="ARBA" id="ARBA00023136"/>
    </source>
</evidence>
<dbReference type="EMBL" id="RKHL01000001">
    <property type="protein sequence ID" value="ROR82453.1"/>
    <property type="molecule type" value="Genomic_DNA"/>
</dbReference>
<name>A0A3N2C4N2_9MICO</name>
<accession>A0A3N2C4N2</accession>
<keyword evidence="5 7" id="KW-0472">Membrane</keyword>
<protein>
    <submittedName>
        <fullName evidence="9">Putative flippase GtrA</fullName>
    </submittedName>
</protein>
<feature type="region of interest" description="Disordered" evidence="6">
    <location>
        <begin position="171"/>
        <end position="190"/>
    </location>
</feature>
<feature type="transmembrane region" description="Helical" evidence="7">
    <location>
        <begin position="125"/>
        <end position="143"/>
    </location>
</feature>
<evidence type="ECO:0000256" key="3">
    <source>
        <dbReference type="ARBA" id="ARBA00022692"/>
    </source>
</evidence>
<keyword evidence="10" id="KW-1185">Reference proteome</keyword>
<organism evidence="9 10">
    <name type="scientific">Plantibacter flavus</name>
    <dbReference type="NCBI Taxonomy" id="150123"/>
    <lineage>
        <taxon>Bacteria</taxon>
        <taxon>Bacillati</taxon>
        <taxon>Actinomycetota</taxon>
        <taxon>Actinomycetes</taxon>
        <taxon>Micrococcales</taxon>
        <taxon>Microbacteriaceae</taxon>
        <taxon>Plantibacter</taxon>
    </lineage>
</organism>
<evidence type="ECO:0000313" key="9">
    <source>
        <dbReference type="EMBL" id="ROR82453.1"/>
    </source>
</evidence>
<dbReference type="GO" id="GO:0005886">
    <property type="term" value="C:plasma membrane"/>
    <property type="evidence" value="ECO:0007669"/>
    <property type="project" value="TreeGrafter"/>
</dbReference>
<dbReference type="Pfam" id="PF04138">
    <property type="entry name" value="GtrA_DPMS_TM"/>
    <property type="match status" value="1"/>
</dbReference>
<dbReference type="AlphaFoldDB" id="A0A3N2C4N2"/>
<evidence type="ECO:0000256" key="6">
    <source>
        <dbReference type="SAM" id="MobiDB-lite"/>
    </source>
</evidence>
<comment type="similarity">
    <text evidence="2">Belongs to the GtrA family.</text>
</comment>
<feature type="transmembrane region" description="Helical" evidence="7">
    <location>
        <begin position="12"/>
        <end position="35"/>
    </location>
</feature>
<feature type="domain" description="GtrA/DPMS transmembrane" evidence="8">
    <location>
        <begin position="21"/>
        <end position="147"/>
    </location>
</feature>
<comment type="subcellular location">
    <subcellularLocation>
        <location evidence="1">Membrane</location>
        <topology evidence="1">Multi-pass membrane protein</topology>
    </subcellularLocation>
</comment>
<keyword evidence="3 7" id="KW-0812">Transmembrane</keyword>
<evidence type="ECO:0000256" key="4">
    <source>
        <dbReference type="ARBA" id="ARBA00022989"/>
    </source>
</evidence>
<dbReference type="GO" id="GO:0000271">
    <property type="term" value="P:polysaccharide biosynthetic process"/>
    <property type="evidence" value="ECO:0007669"/>
    <property type="project" value="InterPro"/>
</dbReference>
<keyword evidence="4 7" id="KW-1133">Transmembrane helix</keyword>
<proteinExistence type="inferred from homology"/>
<dbReference type="PANTHER" id="PTHR38459">
    <property type="entry name" value="PROPHAGE BACTOPRENOL-LINKED GLUCOSE TRANSLOCASE HOMOLOG"/>
    <property type="match status" value="1"/>
</dbReference>
<dbReference type="Proteomes" id="UP000266915">
    <property type="component" value="Unassembled WGS sequence"/>
</dbReference>